<comment type="caution">
    <text evidence="2">The sequence shown here is derived from an EMBL/GenBank/DDBJ whole genome shotgun (WGS) entry which is preliminary data.</text>
</comment>
<protein>
    <submittedName>
        <fullName evidence="2">Uncharacterized protein</fullName>
    </submittedName>
</protein>
<accession>A0A2N5S5P4</accession>
<feature type="region of interest" description="Disordered" evidence="1">
    <location>
        <begin position="1"/>
        <end position="24"/>
    </location>
</feature>
<dbReference type="EMBL" id="PGCJ01001153">
    <property type="protein sequence ID" value="PLW08564.1"/>
    <property type="molecule type" value="Genomic_DNA"/>
</dbReference>
<feature type="compositionally biased region" description="Polar residues" evidence="1">
    <location>
        <begin position="10"/>
        <end position="22"/>
    </location>
</feature>
<gene>
    <name evidence="3" type="ORF">PCANC_00379</name>
    <name evidence="2" type="ORF">PCANC_24534</name>
</gene>
<organism evidence="2 4">
    <name type="scientific">Puccinia coronata f. sp. avenae</name>
    <dbReference type="NCBI Taxonomy" id="200324"/>
    <lineage>
        <taxon>Eukaryota</taxon>
        <taxon>Fungi</taxon>
        <taxon>Dikarya</taxon>
        <taxon>Basidiomycota</taxon>
        <taxon>Pucciniomycotina</taxon>
        <taxon>Pucciniomycetes</taxon>
        <taxon>Pucciniales</taxon>
        <taxon>Pucciniaceae</taxon>
        <taxon>Puccinia</taxon>
    </lineage>
</organism>
<dbReference type="Proteomes" id="UP000235388">
    <property type="component" value="Unassembled WGS sequence"/>
</dbReference>
<evidence type="ECO:0000313" key="4">
    <source>
        <dbReference type="Proteomes" id="UP000235388"/>
    </source>
</evidence>
<evidence type="ECO:0000313" key="2">
    <source>
        <dbReference type="EMBL" id="PLW08564.1"/>
    </source>
</evidence>
<sequence length="113" mass="12448">MPSAHESRSGSRWNGETGQQVLDDQHKSCKHAEAIETCQFNDVIFAWRSTYPRRSAAVGCPTPQAEAPPGPRCWDIGVCRPPTDKILTSLTVSVPDDDQRSICRPLIGTPPDF</sequence>
<reference evidence="2 4" key="1">
    <citation type="submission" date="2017-11" db="EMBL/GenBank/DDBJ databases">
        <title>De novo assembly and phasing of dikaryotic genomes from two isolates of Puccinia coronata f. sp. avenae, the causal agent of oat crown rust.</title>
        <authorList>
            <person name="Miller M.E."/>
            <person name="Zhang Y."/>
            <person name="Omidvar V."/>
            <person name="Sperschneider J."/>
            <person name="Schwessinger B."/>
            <person name="Raley C."/>
            <person name="Palmer J.M."/>
            <person name="Garnica D."/>
            <person name="Upadhyaya N."/>
            <person name="Rathjen J."/>
            <person name="Taylor J.M."/>
            <person name="Park R.F."/>
            <person name="Dodds P.N."/>
            <person name="Hirsch C.D."/>
            <person name="Kianian S.F."/>
            <person name="Figueroa M."/>
        </authorList>
    </citation>
    <scope>NUCLEOTIDE SEQUENCE [LARGE SCALE GENOMIC DNA]</scope>
    <source>
        <strain evidence="2">12NC29</strain>
    </source>
</reference>
<dbReference type="EMBL" id="PGCJ01000001">
    <property type="protein sequence ID" value="PLW58868.1"/>
    <property type="molecule type" value="Genomic_DNA"/>
</dbReference>
<evidence type="ECO:0000256" key="1">
    <source>
        <dbReference type="SAM" id="MobiDB-lite"/>
    </source>
</evidence>
<proteinExistence type="predicted"/>
<dbReference type="AlphaFoldDB" id="A0A2N5S5P4"/>
<name>A0A2N5S5P4_9BASI</name>
<keyword evidence="4" id="KW-1185">Reference proteome</keyword>
<evidence type="ECO:0000313" key="3">
    <source>
        <dbReference type="EMBL" id="PLW58868.1"/>
    </source>
</evidence>